<dbReference type="GO" id="GO:0008233">
    <property type="term" value="F:peptidase activity"/>
    <property type="evidence" value="ECO:0007669"/>
    <property type="project" value="UniProtKB-KW"/>
</dbReference>
<feature type="chain" id="PRO_5015769605" evidence="1">
    <location>
        <begin position="23"/>
        <end position="195"/>
    </location>
</feature>
<evidence type="ECO:0000256" key="1">
    <source>
        <dbReference type="SAM" id="SignalP"/>
    </source>
</evidence>
<keyword evidence="3" id="KW-1185">Reference proteome</keyword>
<name>A0A2U1B147_9BACT</name>
<dbReference type="Pfam" id="PF06037">
    <property type="entry name" value="DUF922"/>
    <property type="match status" value="1"/>
</dbReference>
<proteinExistence type="predicted"/>
<gene>
    <name evidence="2" type="ORF">C8E01_103277</name>
</gene>
<dbReference type="InterPro" id="IPR010321">
    <property type="entry name" value="DUF922"/>
</dbReference>
<dbReference type="GO" id="GO:0006508">
    <property type="term" value="P:proteolysis"/>
    <property type="evidence" value="ECO:0007669"/>
    <property type="project" value="UniProtKB-KW"/>
</dbReference>
<dbReference type="Proteomes" id="UP000245466">
    <property type="component" value="Unassembled WGS sequence"/>
</dbReference>
<sequence>MFIITLLLSLLVGLLLPHSTPAGSPESVIYVPNTAHLSVSNNEQLAWSANRKLNWEDFRGTPESDNPHHALTAANLAVDARCKDNKFYYEVKCVFLPGESWSKNKKSEKLLAHEQLHFDLTEVHARLLRRELKELGMSCGNLKTNLNTTVGNAFKAWKAEQDHFDKVSRHGLDAQVQQDWNERISQRLKELDAWK</sequence>
<evidence type="ECO:0000313" key="2">
    <source>
        <dbReference type="EMBL" id="PVY42410.1"/>
    </source>
</evidence>
<keyword evidence="2" id="KW-0645">Protease</keyword>
<reference evidence="2 3" key="1">
    <citation type="submission" date="2018-04" db="EMBL/GenBank/DDBJ databases">
        <title>Genomic Encyclopedia of Type Strains, Phase IV (KMG-IV): sequencing the most valuable type-strain genomes for metagenomic binning, comparative biology and taxonomic classification.</title>
        <authorList>
            <person name="Goeker M."/>
        </authorList>
    </citation>
    <scope>NUCLEOTIDE SEQUENCE [LARGE SCALE GENOMIC DNA]</scope>
    <source>
        <strain evidence="2 3">DSM 100231</strain>
    </source>
</reference>
<organism evidence="2 3">
    <name type="scientific">Pontibacter virosus</name>
    <dbReference type="NCBI Taxonomy" id="1765052"/>
    <lineage>
        <taxon>Bacteria</taxon>
        <taxon>Pseudomonadati</taxon>
        <taxon>Bacteroidota</taxon>
        <taxon>Cytophagia</taxon>
        <taxon>Cytophagales</taxon>
        <taxon>Hymenobacteraceae</taxon>
        <taxon>Pontibacter</taxon>
    </lineage>
</organism>
<dbReference type="AlphaFoldDB" id="A0A2U1B147"/>
<accession>A0A2U1B147</accession>
<keyword evidence="1" id="KW-0732">Signal</keyword>
<feature type="signal peptide" evidence="1">
    <location>
        <begin position="1"/>
        <end position="22"/>
    </location>
</feature>
<keyword evidence="2" id="KW-0378">Hydrolase</keyword>
<dbReference type="OrthoDB" id="5431540at2"/>
<comment type="caution">
    <text evidence="2">The sequence shown here is derived from an EMBL/GenBank/DDBJ whole genome shotgun (WGS) entry which is preliminary data.</text>
</comment>
<dbReference type="RefSeq" id="WP_116542569.1">
    <property type="nucleotide sequence ID" value="NZ_QEKI01000003.1"/>
</dbReference>
<protein>
    <submittedName>
        <fullName evidence="2">Putative secreted Zn-dependent protease</fullName>
    </submittedName>
</protein>
<dbReference type="EMBL" id="QEKI01000003">
    <property type="protein sequence ID" value="PVY42410.1"/>
    <property type="molecule type" value="Genomic_DNA"/>
</dbReference>
<evidence type="ECO:0000313" key="3">
    <source>
        <dbReference type="Proteomes" id="UP000245466"/>
    </source>
</evidence>